<evidence type="ECO:0000313" key="3">
    <source>
        <dbReference type="Proteomes" id="UP001642360"/>
    </source>
</evidence>
<protein>
    <submittedName>
        <fullName evidence="2">Uncharacterized protein</fullName>
    </submittedName>
</protein>
<organism evidence="2 3">
    <name type="scientific">Ilex paraguariensis</name>
    <name type="common">yerba mate</name>
    <dbReference type="NCBI Taxonomy" id="185542"/>
    <lineage>
        <taxon>Eukaryota</taxon>
        <taxon>Viridiplantae</taxon>
        <taxon>Streptophyta</taxon>
        <taxon>Embryophyta</taxon>
        <taxon>Tracheophyta</taxon>
        <taxon>Spermatophyta</taxon>
        <taxon>Magnoliopsida</taxon>
        <taxon>eudicotyledons</taxon>
        <taxon>Gunneridae</taxon>
        <taxon>Pentapetalae</taxon>
        <taxon>asterids</taxon>
        <taxon>campanulids</taxon>
        <taxon>Aquifoliales</taxon>
        <taxon>Aquifoliaceae</taxon>
        <taxon>Ilex</taxon>
    </lineage>
</organism>
<sequence length="508" mass="56671">MDGYIHLHGSPSDRCLTDLLDFNSLLPAVLVFIEWLVGMLDKAEAYCADEKDEVEVLSYCSLGEYKLRGFAPVAQSHLPLDFTIHGDCMDNFDSMNVCRVHRIFHAAMKLVARSNGSQKWIFYDKLGRKFYTAESVKFQDQGETKVAACSYSHEGKQPHQHKCGTTKENEEEVNGKHQKQPSTNVESLNVEDEEVILFKPLTRYNSEPLHTYITTNDQSSTEGTKEHAAPSDECLRRATSLLIAQNQLQTDPFNFHSNTSNVRFNKPLKQQEPILKDSATYPAGPPSLSGWVFNSGQNLEREKGTMDYNKHLLSPIEEVPSASLNALSISEAKDNATGSGHVSPITRNNSSPYVAPVPSAPLLPDEAVWFRSNSSFSESKNTVGIKEADGILGASPVGGYSNLSVAHRPFDSGPAVPGFIGGYPPIFGMSSSEWLYQYANNRNHELVNNHVQPVQVNPPGHIGNFMVMTLQGLICLIDGEILWFQAGWYIWRAQNRIQVYLLFIIWKN</sequence>
<dbReference type="InterPro" id="IPR045153">
    <property type="entry name" value="Est1/Ebs1-like"/>
</dbReference>
<name>A0ABC8U508_9AQUA</name>
<evidence type="ECO:0000313" key="2">
    <source>
        <dbReference type="EMBL" id="CAK9176173.1"/>
    </source>
</evidence>
<evidence type="ECO:0000256" key="1">
    <source>
        <dbReference type="SAM" id="MobiDB-lite"/>
    </source>
</evidence>
<feature type="region of interest" description="Disordered" evidence="1">
    <location>
        <begin position="157"/>
        <end position="183"/>
    </location>
</feature>
<proteinExistence type="predicted"/>
<comment type="caution">
    <text evidence="2">The sequence shown here is derived from an EMBL/GenBank/DDBJ whole genome shotgun (WGS) entry which is preliminary data.</text>
</comment>
<dbReference type="PANTHER" id="PTHR15696">
    <property type="entry name" value="SMG-7 SUPPRESSOR WITH MORPHOLOGICAL EFFECT ON GENITALIA PROTEIN 7"/>
    <property type="match status" value="1"/>
</dbReference>
<dbReference type="Proteomes" id="UP001642360">
    <property type="component" value="Unassembled WGS sequence"/>
</dbReference>
<dbReference type="EMBL" id="CAUOFW020006762">
    <property type="protein sequence ID" value="CAK9176173.1"/>
    <property type="molecule type" value="Genomic_DNA"/>
</dbReference>
<reference evidence="2 3" key="1">
    <citation type="submission" date="2024-02" db="EMBL/GenBank/DDBJ databases">
        <authorList>
            <person name="Vignale AGUSTIN F."/>
            <person name="Sosa J E."/>
            <person name="Modenutti C."/>
        </authorList>
    </citation>
    <scope>NUCLEOTIDE SEQUENCE [LARGE SCALE GENOMIC DNA]</scope>
</reference>
<dbReference type="PANTHER" id="PTHR15696:SF0">
    <property type="entry name" value="TELOMERASE-BINDING PROTEIN EST1A"/>
    <property type="match status" value="1"/>
</dbReference>
<dbReference type="AlphaFoldDB" id="A0ABC8U508"/>
<gene>
    <name evidence="2" type="ORF">ILEXP_LOCUS46010</name>
</gene>
<accession>A0ABC8U508</accession>
<keyword evidence="3" id="KW-1185">Reference proteome</keyword>